<dbReference type="Proteomes" id="UP000295371">
    <property type="component" value="Unassembled WGS sequence"/>
</dbReference>
<protein>
    <submittedName>
        <fullName evidence="2">Uncharacterized protein</fullName>
    </submittedName>
</protein>
<feature type="region of interest" description="Disordered" evidence="1">
    <location>
        <begin position="1"/>
        <end position="20"/>
    </location>
</feature>
<dbReference type="EMBL" id="SOAW01000001">
    <property type="protein sequence ID" value="TDT33242.1"/>
    <property type="molecule type" value="Genomic_DNA"/>
</dbReference>
<name>A0A4R7J738_9ACTN</name>
<evidence type="ECO:0000256" key="1">
    <source>
        <dbReference type="SAM" id="MobiDB-lite"/>
    </source>
</evidence>
<comment type="caution">
    <text evidence="2">The sequence shown here is derived from an EMBL/GenBank/DDBJ whole genome shotgun (WGS) entry which is preliminary data.</text>
</comment>
<accession>A0A4R7J738</accession>
<gene>
    <name evidence="2" type="ORF">CLV29_0847</name>
</gene>
<dbReference type="AlphaFoldDB" id="A0A4R7J738"/>
<organism evidence="2 3">
    <name type="scientific">Naumannella halotolerans</name>
    <dbReference type="NCBI Taxonomy" id="993414"/>
    <lineage>
        <taxon>Bacteria</taxon>
        <taxon>Bacillati</taxon>
        <taxon>Actinomycetota</taxon>
        <taxon>Actinomycetes</taxon>
        <taxon>Propionibacteriales</taxon>
        <taxon>Propionibacteriaceae</taxon>
        <taxon>Naumannella</taxon>
    </lineage>
</organism>
<sequence>MPVPKIAAPPWVKARGGTDSHTRYTERVQLTCSGTSTEDASATAEALYAAYAGTLFAWAALGPPDPSMDHLENTFATICTCKE</sequence>
<reference evidence="2 3" key="1">
    <citation type="submission" date="2019-03" db="EMBL/GenBank/DDBJ databases">
        <title>Genomic Encyclopedia of Archaeal and Bacterial Type Strains, Phase II (KMG-II): from individual species to whole genera.</title>
        <authorList>
            <person name="Goeker M."/>
        </authorList>
    </citation>
    <scope>NUCLEOTIDE SEQUENCE [LARGE SCALE GENOMIC DNA]</scope>
    <source>
        <strain evidence="2 3">DSM 24323</strain>
    </source>
</reference>
<proteinExistence type="predicted"/>
<evidence type="ECO:0000313" key="3">
    <source>
        <dbReference type="Proteomes" id="UP000295371"/>
    </source>
</evidence>
<evidence type="ECO:0000313" key="2">
    <source>
        <dbReference type="EMBL" id="TDT33242.1"/>
    </source>
</evidence>
<keyword evidence="3" id="KW-1185">Reference proteome</keyword>